<dbReference type="PANTHER" id="PTHR36341:SF3">
    <property type="entry name" value="DUF2996 FAMILY PROTEIN"/>
    <property type="match status" value="1"/>
</dbReference>
<accession>A0AAP0KPM7</accession>
<feature type="compositionally biased region" description="Basic and acidic residues" evidence="1">
    <location>
        <begin position="65"/>
        <end position="76"/>
    </location>
</feature>
<organism evidence="2 3">
    <name type="scientific">Stephania japonica</name>
    <dbReference type="NCBI Taxonomy" id="461633"/>
    <lineage>
        <taxon>Eukaryota</taxon>
        <taxon>Viridiplantae</taxon>
        <taxon>Streptophyta</taxon>
        <taxon>Embryophyta</taxon>
        <taxon>Tracheophyta</taxon>
        <taxon>Spermatophyta</taxon>
        <taxon>Magnoliopsida</taxon>
        <taxon>Ranunculales</taxon>
        <taxon>Menispermaceae</taxon>
        <taxon>Menispermoideae</taxon>
        <taxon>Cissampelideae</taxon>
        <taxon>Stephania</taxon>
    </lineage>
</organism>
<proteinExistence type="predicted"/>
<name>A0AAP0KPM7_9MAGN</name>
<dbReference type="AlphaFoldDB" id="A0AAP0KPM7"/>
<keyword evidence="3" id="KW-1185">Reference proteome</keyword>
<reference evidence="2 3" key="1">
    <citation type="submission" date="2024-01" db="EMBL/GenBank/DDBJ databases">
        <title>Genome assemblies of Stephania.</title>
        <authorList>
            <person name="Yang L."/>
        </authorList>
    </citation>
    <scope>NUCLEOTIDE SEQUENCE [LARGE SCALE GENOMIC DNA]</scope>
    <source>
        <strain evidence="2">QJT</strain>
        <tissue evidence="2">Leaf</tissue>
    </source>
</reference>
<dbReference type="Proteomes" id="UP001417504">
    <property type="component" value="Unassembled WGS sequence"/>
</dbReference>
<feature type="compositionally biased region" description="Low complexity" evidence="1">
    <location>
        <begin position="55"/>
        <end position="64"/>
    </location>
</feature>
<protein>
    <submittedName>
        <fullName evidence="2">Uncharacterized protein</fullName>
    </submittedName>
</protein>
<comment type="caution">
    <text evidence="2">The sequence shown here is derived from an EMBL/GenBank/DDBJ whole genome shotgun (WGS) entry which is preliminary data.</text>
</comment>
<dbReference type="EMBL" id="JBBNAE010000001">
    <property type="protein sequence ID" value="KAK9156388.1"/>
    <property type="molecule type" value="Genomic_DNA"/>
</dbReference>
<evidence type="ECO:0000313" key="3">
    <source>
        <dbReference type="Proteomes" id="UP001417504"/>
    </source>
</evidence>
<evidence type="ECO:0000313" key="2">
    <source>
        <dbReference type="EMBL" id="KAK9156388.1"/>
    </source>
</evidence>
<feature type="region of interest" description="Disordered" evidence="1">
    <location>
        <begin position="53"/>
        <end position="86"/>
    </location>
</feature>
<dbReference type="InterPro" id="IPR021374">
    <property type="entry name" value="DUF2996"/>
</dbReference>
<gene>
    <name evidence="2" type="ORF">Sjap_003868</name>
</gene>
<sequence length="177" mass="19479">MASCSTSAICPLKRLIKVSISPVFSSVSIPRNLQWKVHKGMSSPRRGVVCSAVQESSTSTATAETEAKPAKTEAPAKPKAPAKAPAKALPQLMEEDVIPSLKATLEAQDDLSEIELSFQDNRNLQERVIAAWLASLIRPNLKQSNLNRNDKLVLSILESITYHWHMPLAYALYRIES</sequence>
<dbReference type="PANTHER" id="PTHR36341">
    <property type="entry name" value="DUF2996 FAMILY PROTEIN"/>
    <property type="match status" value="1"/>
</dbReference>
<evidence type="ECO:0000256" key="1">
    <source>
        <dbReference type="SAM" id="MobiDB-lite"/>
    </source>
</evidence>
<feature type="compositionally biased region" description="Low complexity" evidence="1">
    <location>
        <begin position="77"/>
        <end position="86"/>
    </location>
</feature>